<evidence type="ECO:0000256" key="7">
    <source>
        <dbReference type="ARBA" id="ARBA00023273"/>
    </source>
</evidence>
<dbReference type="GO" id="GO:0005737">
    <property type="term" value="C:cytoplasm"/>
    <property type="evidence" value="ECO:0007669"/>
    <property type="project" value="UniProtKB-SubCell"/>
</dbReference>
<accession>A0A1S4F8E5</accession>
<evidence type="ECO:0000256" key="6">
    <source>
        <dbReference type="ARBA" id="ARBA00023069"/>
    </source>
</evidence>
<evidence type="ECO:0000256" key="3">
    <source>
        <dbReference type="ARBA" id="ARBA00022490"/>
    </source>
</evidence>
<sequence length="402" mass="47176">MVRITEQLIRKRSEHNELIISTLEELSLHQEDIERIEHIGNWCRDLKILLLQSNLISKIENLQKLKKLEYLNLALNNIERVENLERLESLEKLDLTLNFIGELTSIENLRDNYNLKDLYLTGNPCTDYPGYRDYVICALLQLETLDGSEITRTDRLKVMKDFKANRDRIVQLELAYRIERDEQKIRVAESLREQEKRVKDLDEEERSAQFWQQKSEHCPETRIQMAKYSAKAREKPPTSSLTDSEGAKKRKPILFAECGRPYSLNEPKIKFEFFDEDDRYELNLHVYKYLDTSFIEVDAQPNYIRATIKGRIFQLALKDEIKTHASTCKRSATTGHMLIVMPKLNPQNVNFVPIRNTAYSENVANRSKCEKQQELKGTVDYKNIVKHGKKTEIDEDEIPPLI</sequence>
<name>A0A1S4F8E5_AEDAE</name>
<keyword evidence="3" id="KW-0963">Cytoplasm</keyword>
<dbReference type="PROSITE" id="PS51450">
    <property type="entry name" value="LRR"/>
    <property type="match status" value="3"/>
</dbReference>
<dbReference type="Proteomes" id="UP000682892">
    <property type="component" value="Chromosome 2"/>
</dbReference>
<proteinExistence type="inferred from homology"/>
<keyword evidence="6" id="KW-0969">Cilium</keyword>
<dbReference type="Gene3D" id="3.80.10.10">
    <property type="entry name" value="Ribonuclease Inhibitor"/>
    <property type="match status" value="1"/>
</dbReference>
<evidence type="ECO:0000256" key="8">
    <source>
        <dbReference type="ARBA" id="ARBA00049982"/>
    </source>
</evidence>
<reference evidence="11" key="2">
    <citation type="journal article" date="2007" name="Science">
        <title>Genome sequence of Aedes aegypti, a major arbovirus vector.</title>
        <authorList>
            <person name="Nene V."/>
            <person name="Wortman J.R."/>
            <person name="Lawson D."/>
            <person name="Haas B."/>
            <person name="Kodira C."/>
            <person name="Tu Z.J."/>
            <person name="Loftus B."/>
            <person name="Xi Z."/>
            <person name="Megy K."/>
            <person name="Grabherr M."/>
            <person name="Ren Q."/>
            <person name="Zdobnov E.M."/>
            <person name="Lobo N.F."/>
            <person name="Campbell K.S."/>
            <person name="Brown S.E."/>
            <person name="Bonaldo M.F."/>
            <person name="Zhu J."/>
            <person name="Sinkins S.P."/>
            <person name="Hogenkamp D.G."/>
            <person name="Amedeo P."/>
            <person name="Arensburger P."/>
            <person name="Atkinson P.W."/>
            <person name="Bidwell S."/>
            <person name="Biedler J."/>
            <person name="Birney E."/>
            <person name="Bruggner R.V."/>
            <person name="Costas J."/>
            <person name="Coy M.R."/>
            <person name="Crabtree J."/>
            <person name="Crawford M."/>
            <person name="Debruyn B."/>
            <person name="Decaprio D."/>
            <person name="Eiglmeier K."/>
            <person name="Eisenstadt E."/>
            <person name="El-Dorry H."/>
            <person name="Gelbart W.M."/>
            <person name="Gomes S.L."/>
            <person name="Hammond M."/>
            <person name="Hannick L.I."/>
            <person name="Hogan J.R."/>
            <person name="Holmes M.H."/>
            <person name="Jaffe D."/>
            <person name="Johnston J.S."/>
            <person name="Kennedy R.C."/>
            <person name="Koo H."/>
            <person name="Kravitz S."/>
            <person name="Kriventseva E.V."/>
            <person name="Kulp D."/>
            <person name="Labutti K."/>
            <person name="Lee E."/>
            <person name="Li S."/>
            <person name="Lovin D.D."/>
            <person name="Mao C."/>
            <person name="Mauceli E."/>
            <person name="Menck C.F."/>
            <person name="Miller J.R."/>
            <person name="Montgomery P."/>
            <person name="Mori A."/>
            <person name="Nascimento A.L."/>
            <person name="Naveira H.F."/>
            <person name="Nusbaum C."/>
            <person name="O'leary S."/>
            <person name="Orvis J."/>
            <person name="Pertea M."/>
            <person name="Quesneville H."/>
            <person name="Reidenbach K.R."/>
            <person name="Rogers Y.H."/>
            <person name="Roth C.W."/>
            <person name="Schneider J.R."/>
            <person name="Schatz M."/>
            <person name="Shumway M."/>
            <person name="Stanke M."/>
            <person name="Stinson E.O."/>
            <person name="Tubio J.M."/>
            <person name="Vanzee J.P."/>
            <person name="Verjovski-Almeida S."/>
            <person name="Werner D."/>
            <person name="White O."/>
            <person name="Wyder S."/>
            <person name="Zeng Q."/>
            <person name="Zhao Q."/>
            <person name="Zhao Y."/>
            <person name="Hill C.A."/>
            <person name="Raikhel A.S."/>
            <person name="Soares M.B."/>
            <person name="Knudson D.L."/>
            <person name="Lee N.H."/>
            <person name="Galagan J."/>
            <person name="Salzberg S.L."/>
            <person name="Paulsen I.T."/>
            <person name="Dimopoulos G."/>
            <person name="Collins F.H."/>
            <person name="Birren B."/>
            <person name="Fraser-Liggett C.M."/>
            <person name="Severson D.W."/>
        </authorList>
    </citation>
    <scope>NUCLEOTIDE SEQUENCE [LARGE SCALE GENOMIC DNA]</scope>
    <source>
        <strain evidence="11">Liverpool</strain>
    </source>
</reference>
<comment type="similarity">
    <text evidence="8">Belongs to the tilB family.</text>
</comment>
<dbReference type="SUPFAM" id="SSF52058">
    <property type="entry name" value="L domain-like"/>
    <property type="match status" value="1"/>
</dbReference>
<evidence type="ECO:0000256" key="5">
    <source>
        <dbReference type="ARBA" id="ARBA00022737"/>
    </source>
</evidence>
<protein>
    <submittedName>
        <fullName evidence="11">AAEL004711-PA</fullName>
    </submittedName>
</protein>
<keyword evidence="4" id="KW-0433">Leucine-rich repeat</keyword>
<evidence type="ECO:0000256" key="4">
    <source>
        <dbReference type="ARBA" id="ARBA00022614"/>
    </source>
</evidence>
<evidence type="ECO:0000256" key="1">
    <source>
        <dbReference type="ARBA" id="ARBA00004138"/>
    </source>
</evidence>
<dbReference type="PANTHER" id="PTHR18849:SF0">
    <property type="entry name" value="CILIA- AND FLAGELLA-ASSOCIATED PROTEIN 410-RELATED"/>
    <property type="match status" value="1"/>
</dbReference>
<dbReference type="FunFam" id="3.80.10.10:FF:000052">
    <property type="entry name" value="Leucine rich repeat containing 6"/>
    <property type="match status" value="1"/>
</dbReference>
<dbReference type="HOGENOM" id="CLU_034806_0_1_1"/>
<feature type="region of interest" description="Disordered" evidence="9">
    <location>
        <begin position="228"/>
        <end position="247"/>
    </location>
</feature>
<dbReference type="Pfam" id="PF14580">
    <property type="entry name" value="LRR_9"/>
    <property type="match status" value="1"/>
</dbReference>
<organism evidence="11 12">
    <name type="scientific">Aedes aegypti</name>
    <name type="common">Yellowfever mosquito</name>
    <name type="synonym">Culex aegypti</name>
    <dbReference type="NCBI Taxonomy" id="7159"/>
    <lineage>
        <taxon>Eukaryota</taxon>
        <taxon>Metazoa</taxon>
        <taxon>Ecdysozoa</taxon>
        <taxon>Arthropoda</taxon>
        <taxon>Hexapoda</taxon>
        <taxon>Insecta</taxon>
        <taxon>Pterygota</taxon>
        <taxon>Neoptera</taxon>
        <taxon>Endopterygota</taxon>
        <taxon>Diptera</taxon>
        <taxon>Nematocera</taxon>
        <taxon>Culicoidea</taxon>
        <taxon>Culicidae</taxon>
        <taxon>Culicinae</taxon>
        <taxon>Aedini</taxon>
        <taxon>Aedes</taxon>
        <taxon>Stegomyia</taxon>
    </lineage>
</organism>
<dbReference type="PANTHER" id="PTHR18849">
    <property type="entry name" value="LEUCINE RICH REPEAT PROTEIN"/>
    <property type="match status" value="1"/>
</dbReference>
<feature type="domain" description="Dynein axonemal assembly factor 11-like CS" evidence="10">
    <location>
        <begin position="224"/>
        <end position="343"/>
    </location>
</feature>
<dbReference type="InterPro" id="IPR032675">
    <property type="entry name" value="LRR_dom_sf"/>
</dbReference>
<evidence type="ECO:0000259" key="10">
    <source>
        <dbReference type="Pfam" id="PF23602"/>
    </source>
</evidence>
<dbReference type="EMBL" id="CH477313">
    <property type="protein sequence ID" value="EAT43866.1"/>
    <property type="molecule type" value="Genomic_DNA"/>
</dbReference>
<dbReference type="OMA" id="QHRAVIV"/>
<dbReference type="Pfam" id="PF23602">
    <property type="entry name" value="CS_DNAAF11_C"/>
    <property type="match status" value="1"/>
</dbReference>
<evidence type="ECO:0000313" key="11">
    <source>
        <dbReference type="EMBL" id="EAT43866.1"/>
    </source>
</evidence>
<dbReference type="KEGG" id="aag:5565312"/>
<dbReference type="GO" id="GO:0036158">
    <property type="term" value="P:outer dynein arm assembly"/>
    <property type="evidence" value="ECO:0007669"/>
    <property type="project" value="TreeGrafter"/>
</dbReference>
<dbReference type="SMART" id="SM00365">
    <property type="entry name" value="LRR_SD22"/>
    <property type="match status" value="3"/>
</dbReference>
<evidence type="ECO:0000256" key="2">
    <source>
        <dbReference type="ARBA" id="ARBA00004496"/>
    </source>
</evidence>
<gene>
    <name evidence="11" type="ORF">AaeL_AAEL004711</name>
</gene>
<evidence type="ECO:0000256" key="9">
    <source>
        <dbReference type="SAM" id="MobiDB-lite"/>
    </source>
</evidence>
<dbReference type="CTD" id="33130"/>
<dbReference type="GO" id="GO:0005929">
    <property type="term" value="C:cilium"/>
    <property type="evidence" value="ECO:0007669"/>
    <property type="project" value="UniProtKB-SubCell"/>
</dbReference>
<comment type="subcellular location">
    <subcellularLocation>
        <location evidence="1">Cell projection</location>
        <location evidence="1">Cilium</location>
    </subcellularLocation>
    <subcellularLocation>
        <location evidence="2">Cytoplasm</location>
    </subcellularLocation>
</comment>
<dbReference type="InterPro" id="IPR001611">
    <property type="entry name" value="Leu-rich_rpt"/>
</dbReference>
<keyword evidence="7" id="KW-0966">Cell projection</keyword>
<reference evidence="11" key="1">
    <citation type="submission" date="2005-10" db="EMBL/GenBank/DDBJ databases">
        <authorList>
            <person name="Loftus B.J."/>
            <person name="Nene V.M."/>
            <person name="Hannick L.I."/>
            <person name="Bidwell S."/>
            <person name="Haas B."/>
            <person name="Amedeo P."/>
            <person name="Orvis J."/>
            <person name="Wortman J.R."/>
            <person name="White O.R."/>
            <person name="Salzberg S."/>
            <person name="Shumway M."/>
            <person name="Koo H."/>
            <person name="Zhao Y."/>
            <person name="Holmes M."/>
            <person name="Miller J."/>
            <person name="Schatz M."/>
            <person name="Pop M."/>
            <person name="Pai G."/>
            <person name="Utterback T."/>
            <person name="Rogers Y.-H."/>
            <person name="Kravitz S."/>
            <person name="Fraser C.M."/>
        </authorList>
    </citation>
    <scope>NUCLEOTIDE SEQUENCE</scope>
    <source>
        <strain evidence="11">Liverpool</strain>
    </source>
</reference>
<reference evidence="11" key="3">
    <citation type="submission" date="2012-09" db="EMBL/GenBank/DDBJ databases">
        <authorList>
            <consortium name="VectorBase"/>
        </authorList>
    </citation>
    <scope>NUCLEOTIDE SEQUENCE</scope>
    <source>
        <strain evidence="11">Liverpool</strain>
    </source>
</reference>
<keyword evidence="5" id="KW-0677">Repeat</keyword>
<dbReference type="AlphaFoldDB" id="A0A1S4F8E5"/>
<evidence type="ECO:0000313" key="12">
    <source>
        <dbReference type="Proteomes" id="UP000682892"/>
    </source>
</evidence>
<dbReference type="InterPro" id="IPR056496">
    <property type="entry name" value="CS_DNAAF11_C"/>
</dbReference>
<dbReference type="OrthoDB" id="10250990at2759"/>